<dbReference type="InterPro" id="IPR007472">
    <property type="entry name" value="N-end_Aminoacyl_Trfase_C"/>
</dbReference>
<proteinExistence type="inferred from homology"/>
<feature type="domain" description="N-end aminoacyl transferase N-terminal" evidence="11">
    <location>
        <begin position="18"/>
        <end position="105"/>
    </location>
</feature>
<feature type="domain" description="N-end rule aminoacyl transferase C-terminal" evidence="12">
    <location>
        <begin position="230"/>
        <end position="364"/>
    </location>
</feature>
<evidence type="ECO:0000313" key="14">
    <source>
        <dbReference type="Proteomes" id="UP000494206"/>
    </source>
</evidence>
<name>A0A8S1FC78_9PELO</name>
<organism evidence="13 14">
    <name type="scientific">Caenorhabditis bovis</name>
    <dbReference type="NCBI Taxonomy" id="2654633"/>
    <lineage>
        <taxon>Eukaryota</taxon>
        <taxon>Metazoa</taxon>
        <taxon>Ecdysozoa</taxon>
        <taxon>Nematoda</taxon>
        <taxon>Chromadorea</taxon>
        <taxon>Rhabditida</taxon>
        <taxon>Rhabditina</taxon>
        <taxon>Rhabditomorpha</taxon>
        <taxon>Rhabditoidea</taxon>
        <taxon>Rhabditidae</taxon>
        <taxon>Peloderinae</taxon>
        <taxon>Caenorhabditis</taxon>
    </lineage>
</organism>
<feature type="coiled-coil region" evidence="9">
    <location>
        <begin position="158"/>
        <end position="199"/>
    </location>
</feature>
<sequence length="682" mass="78661">MNDRMPRSFLQYCGTSKSRCGYCKNARGMRINTGGGEGDDVDDSSIQDGALTTRIDVDDYMSLLDRGWRRSGTYLYKPKNDETCCPQYTIRLDVSKFILSRSQKRVLRQMNEFLESDKKPRCGVKEECDTTKLAKQEKKLSEKDEKPIKAKDSDRPVLKKKEIRMKKFEEKCRAKNLDIEEIKKKRAEKEEARRRTIESYDMGNPKEWKHKLEINIVGLKDPEFKNRFMESFELFKKYQEAIHGDTDNTISGFKQFLCSSPLNNPERISYELGPYHMQFLLDGKLLAVSVIDILPRCLSAKYMFYNPDYAFLSMGTYTALKEIEFNRKLFAENTEMRYYYMGYYIHSCPKMRYKAKFRPSDLLCDNSFLWVDFETCKSYLDQSEAQNGHAIFAPTAPKARPADISKIYVIHGTEVWKLQHLFRENVELQFDVDFVYDIQMVKSFDNPKRLSALLILEFIGTLQICVPMFDVGTILDNYGLFGVFIEITVIELANCYFQRDAVAHPCPLVTNCYRKSKAIRRGIYVFLTQLAAAYLSYFIARCFWRLGIHPIHEELLNQSTCTSDLTVAITTGCIIEGAATFVARAFEKFVDQKYEGDTIICSIANCAFSGLLCAIGINYTGMYANPIVAWACTFNCLGVSHVGHLLVYWLSPLIAWYFGELVYGSEDVLDDDEDVVETKKDE</sequence>
<dbReference type="InterPro" id="IPR030700">
    <property type="entry name" value="N-end_Aminoacyl_Trfase"/>
</dbReference>
<dbReference type="InterPro" id="IPR007471">
    <property type="entry name" value="N-end_Aminoacyl_Trfase_N"/>
</dbReference>
<dbReference type="PANTHER" id="PTHR21367">
    <property type="entry name" value="ARGININE-TRNA-PROTEIN TRANSFERASE 1"/>
    <property type="match status" value="1"/>
</dbReference>
<evidence type="ECO:0000259" key="12">
    <source>
        <dbReference type="Pfam" id="PF04377"/>
    </source>
</evidence>
<dbReference type="Pfam" id="PF04377">
    <property type="entry name" value="ATE_C"/>
    <property type="match status" value="1"/>
</dbReference>
<accession>A0A8S1FC78</accession>
<reference evidence="13 14" key="1">
    <citation type="submission" date="2020-04" db="EMBL/GenBank/DDBJ databases">
        <authorList>
            <person name="Laetsch R D."/>
            <person name="Stevens L."/>
            <person name="Kumar S."/>
            <person name="Blaxter L. M."/>
        </authorList>
    </citation>
    <scope>NUCLEOTIDE SEQUENCE [LARGE SCALE GENOMIC DNA]</scope>
</reference>
<evidence type="ECO:0000256" key="7">
    <source>
        <dbReference type="ARBA" id="ARBA00023136"/>
    </source>
</evidence>
<dbReference type="InterPro" id="IPR023271">
    <property type="entry name" value="Aquaporin-like"/>
</dbReference>
<comment type="similarity">
    <text evidence="2">Belongs to the R-transferase family.</text>
</comment>
<gene>
    <name evidence="13" type="ORF">CBOVIS_LOCUS12300</name>
</gene>
<evidence type="ECO:0000256" key="2">
    <source>
        <dbReference type="ARBA" id="ARBA00009991"/>
    </source>
</evidence>
<dbReference type="Pfam" id="PF04376">
    <property type="entry name" value="ATE_N"/>
    <property type="match status" value="1"/>
</dbReference>
<keyword evidence="4" id="KW-0808">Transferase</keyword>
<protein>
    <recommendedName>
        <fullName evidence="3">arginyltransferase</fullName>
        <ecNumber evidence="3">2.3.2.8</ecNumber>
    </recommendedName>
</protein>
<evidence type="ECO:0000256" key="1">
    <source>
        <dbReference type="ARBA" id="ARBA00004141"/>
    </source>
</evidence>
<dbReference type="GO" id="GO:0016020">
    <property type="term" value="C:membrane"/>
    <property type="evidence" value="ECO:0007669"/>
    <property type="project" value="UniProtKB-SubCell"/>
</dbReference>
<keyword evidence="5 10" id="KW-0812">Transmembrane</keyword>
<dbReference type="GO" id="GO:0005737">
    <property type="term" value="C:cytoplasm"/>
    <property type="evidence" value="ECO:0007669"/>
    <property type="project" value="TreeGrafter"/>
</dbReference>
<evidence type="ECO:0000256" key="6">
    <source>
        <dbReference type="ARBA" id="ARBA00022989"/>
    </source>
</evidence>
<keyword evidence="7 10" id="KW-0472">Membrane</keyword>
<feature type="transmembrane region" description="Helical" evidence="10">
    <location>
        <begin position="598"/>
        <end position="621"/>
    </location>
</feature>
<evidence type="ECO:0000313" key="13">
    <source>
        <dbReference type="EMBL" id="CAB3410837.1"/>
    </source>
</evidence>
<dbReference type="EC" id="2.3.2.8" evidence="3"/>
<dbReference type="AlphaFoldDB" id="A0A8S1FC78"/>
<dbReference type="GO" id="GO:0004057">
    <property type="term" value="F:arginyl-tRNA--protein transferase activity"/>
    <property type="evidence" value="ECO:0007669"/>
    <property type="project" value="UniProtKB-EC"/>
</dbReference>
<dbReference type="PANTHER" id="PTHR21367:SF1">
    <property type="entry name" value="ARGINYL-TRNA--PROTEIN TRANSFERASE 1"/>
    <property type="match status" value="1"/>
</dbReference>
<feature type="transmembrane region" description="Helical" evidence="10">
    <location>
        <begin position="478"/>
        <end position="497"/>
    </location>
</feature>
<dbReference type="EMBL" id="CADEPM010000011">
    <property type="protein sequence ID" value="CAB3410837.1"/>
    <property type="molecule type" value="Genomic_DNA"/>
</dbReference>
<feature type="transmembrane region" description="Helical" evidence="10">
    <location>
        <begin position="523"/>
        <end position="546"/>
    </location>
</feature>
<keyword evidence="14" id="KW-1185">Reference proteome</keyword>
<dbReference type="InterPro" id="IPR016181">
    <property type="entry name" value="Acyl_CoA_acyltransferase"/>
</dbReference>
<evidence type="ECO:0000256" key="4">
    <source>
        <dbReference type="ARBA" id="ARBA00022679"/>
    </source>
</evidence>
<evidence type="ECO:0000256" key="10">
    <source>
        <dbReference type="SAM" id="Phobius"/>
    </source>
</evidence>
<comment type="subcellular location">
    <subcellularLocation>
        <location evidence="1">Membrane</location>
        <topology evidence="1">Multi-pass membrane protein</topology>
    </subcellularLocation>
</comment>
<feature type="transmembrane region" description="Helical" evidence="10">
    <location>
        <begin position="627"/>
        <end position="650"/>
    </location>
</feature>
<evidence type="ECO:0000256" key="8">
    <source>
        <dbReference type="ARBA" id="ARBA00023315"/>
    </source>
</evidence>
<dbReference type="Proteomes" id="UP000494206">
    <property type="component" value="Unassembled WGS sequence"/>
</dbReference>
<dbReference type="Gene3D" id="1.20.1080.10">
    <property type="entry name" value="Glycerol uptake facilitator protein"/>
    <property type="match status" value="1"/>
</dbReference>
<dbReference type="SUPFAM" id="SSF55729">
    <property type="entry name" value="Acyl-CoA N-acyltransferases (Nat)"/>
    <property type="match status" value="1"/>
</dbReference>
<feature type="transmembrane region" description="Helical" evidence="10">
    <location>
        <begin position="566"/>
        <end position="586"/>
    </location>
</feature>
<evidence type="ECO:0000256" key="3">
    <source>
        <dbReference type="ARBA" id="ARBA00012025"/>
    </source>
</evidence>
<keyword evidence="6 10" id="KW-1133">Transmembrane helix</keyword>
<dbReference type="OrthoDB" id="1580043at2759"/>
<keyword evidence="8" id="KW-0012">Acyltransferase</keyword>
<evidence type="ECO:0000256" key="5">
    <source>
        <dbReference type="ARBA" id="ARBA00022692"/>
    </source>
</evidence>
<comment type="caution">
    <text evidence="13">The sequence shown here is derived from an EMBL/GenBank/DDBJ whole genome shotgun (WGS) entry which is preliminary data.</text>
</comment>
<dbReference type="SUPFAM" id="SSF81338">
    <property type="entry name" value="Aquaporin-like"/>
    <property type="match status" value="1"/>
</dbReference>
<evidence type="ECO:0000256" key="9">
    <source>
        <dbReference type="SAM" id="Coils"/>
    </source>
</evidence>
<evidence type="ECO:0000259" key="11">
    <source>
        <dbReference type="Pfam" id="PF04376"/>
    </source>
</evidence>
<keyword evidence="9" id="KW-0175">Coiled coil</keyword>